<accession>A0A8T0I8Q0</accession>
<reference evidence="1" key="1">
    <citation type="submission" date="2020-06" db="EMBL/GenBank/DDBJ databases">
        <title>WGS assembly of Ceratodon purpureus strain R40.</title>
        <authorList>
            <person name="Carey S.B."/>
            <person name="Jenkins J."/>
            <person name="Shu S."/>
            <person name="Lovell J.T."/>
            <person name="Sreedasyam A."/>
            <person name="Maumus F."/>
            <person name="Tiley G.P."/>
            <person name="Fernandez-Pozo N."/>
            <person name="Barry K."/>
            <person name="Chen C."/>
            <person name="Wang M."/>
            <person name="Lipzen A."/>
            <person name="Daum C."/>
            <person name="Saski C.A."/>
            <person name="Payton A.C."/>
            <person name="Mcbreen J.C."/>
            <person name="Conrad R.E."/>
            <person name="Kollar L.M."/>
            <person name="Olsson S."/>
            <person name="Huttunen S."/>
            <person name="Landis J.B."/>
            <person name="Wickett N.J."/>
            <person name="Johnson M.G."/>
            <person name="Rensing S.A."/>
            <person name="Grimwood J."/>
            <person name="Schmutz J."/>
            <person name="Mcdaniel S.F."/>
        </authorList>
    </citation>
    <scope>NUCLEOTIDE SEQUENCE</scope>
    <source>
        <strain evidence="1">R40</strain>
    </source>
</reference>
<evidence type="ECO:0000313" key="2">
    <source>
        <dbReference type="Proteomes" id="UP000822688"/>
    </source>
</evidence>
<keyword evidence="2" id="KW-1185">Reference proteome</keyword>
<proteinExistence type="predicted"/>
<organism evidence="1 2">
    <name type="scientific">Ceratodon purpureus</name>
    <name type="common">Fire moss</name>
    <name type="synonym">Dicranum purpureum</name>
    <dbReference type="NCBI Taxonomy" id="3225"/>
    <lineage>
        <taxon>Eukaryota</taxon>
        <taxon>Viridiplantae</taxon>
        <taxon>Streptophyta</taxon>
        <taxon>Embryophyta</taxon>
        <taxon>Bryophyta</taxon>
        <taxon>Bryophytina</taxon>
        <taxon>Bryopsida</taxon>
        <taxon>Dicranidae</taxon>
        <taxon>Pseudoditrichales</taxon>
        <taxon>Ditrichaceae</taxon>
        <taxon>Ceratodon</taxon>
    </lineage>
</organism>
<comment type="caution">
    <text evidence="1">The sequence shown here is derived from an EMBL/GenBank/DDBJ whole genome shotgun (WGS) entry which is preliminary data.</text>
</comment>
<evidence type="ECO:0000313" key="1">
    <source>
        <dbReference type="EMBL" id="KAG0579339.1"/>
    </source>
</evidence>
<dbReference type="AlphaFoldDB" id="A0A8T0I8Q0"/>
<protein>
    <submittedName>
        <fullName evidence="1">Uncharacterized protein</fullName>
    </submittedName>
</protein>
<dbReference type="Proteomes" id="UP000822688">
    <property type="component" value="Chromosome 4"/>
</dbReference>
<gene>
    <name evidence="1" type="ORF">KC19_4G091700</name>
</gene>
<dbReference type="EMBL" id="CM026424">
    <property type="protein sequence ID" value="KAG0579339.1"/>
    <property type="molecule type" value="Genomic_DNA"/>
</dbReference>
<name>A0A8T0I8Q0_CERPU</name>
<sequence>MDCHTSDAIPLHTLRQADVKSKIYQIEEGIYIEEGSDDRLNPTNNFNCWHRWNKNRSQSKGFCTTLKRSFNFQSQNQLRFDGIDSLALDPNFAERSLNHSVI</sequence>